<dbReference type="AlphaFoldDB" id="A0A4V1Q280"/>
<dbReference type="Proteomes" id="UP000290288">
    <property type="component" value="Unassembled WGS sequence"/>
</dbReference>
<dbReference type="OrthoDB" id="2932404at2759"/>
<evidence type="ECO:0000313" key="3">
    <source>
        <dbReference type="EMBL" id="RXW14158.1"/>
    </source>
</evidence>
<dbReference type="InterPro" id="IPR056884">
    <property type="entry name" value="NPHP3-like_N"/>
</dbReference>
<comment type="caution">
    <text evidence="3">The sequence shown here is derived from an EMBL/GenBank/DDBJ whole genome shotgun (WGS) entry which is preliminary data.</text>
</comment>
<sequence length="408" mass="46518">MHDSDERYPPPVCHPETREIVIVRIKDWYGFQTRPAKPIMWVHAPAGYGKTAIAGTISKLVEEVEGLDFSPLGATFYFWRTSPERNSPARFIITIAYQLAMSIPELTPHIEDAVKQNRMILRKALEVQLMKLIVEPFKALGGLDDMPNRLVIVDGLDECINSDQECRVDRQYAEDQERVQIRILDLIHRLQSHRLPLSFLILSRPEAWIKQRMQSGSFHRVVEAVDLYALGDHVKDTETYIRAELSRIAARIQDDGTLDRGDPDEEWPGKKVVQSFVRRTNGHILYASTVIRHIDTPYGDPWKLLKNVLDGYARSNLELVHSSPFSSLNALYLHIMQSCPESNRALMIAVLEDFSAFALHFRPQVDVGRVLAVLDHLAGRVPGQGFRSLRPLHAVLHLSVYPMPNILK</sequence>
<evidence type="ECO:0000259" key="2">
    <source>
        <dbReference type="Pfam" id="PF24883"/>
    </source>
</evidence>
<accession>A0A4V1Q280</accession>
<dbReference type="STRING" id="2316362.A0A4V1Q280"/>
<dbReference type="Pfam" id="PF24883">
    <property type="entry name" value="NPHP3_N"/>
    <property type="match status" value="1"/>
</dbReference>
<protein>
    <recommendedName>
        <fullName evidence="2">Nephrocystin 3-like N-terminal domain-containing protein</fullName>
    </recommendedName>
</protein>
<name>A0A4V1Q280_9AGAR</name>
<gene>
    <name evidence="3" type="ORF">EST38_g11693</name>
</gene>
<reference evidence="3 4" key="1">
    <citation type="submission" date="2019-01" db="EMBL/GenBank/DDBJ databases">
        <title>Draft genome sequence of Psathyrella aberdarensis IHI B618.</title>
        <authorList>
            <person name="Buettner E."/>
            <person name="Kellner H."/>
        </authorList>
    </citation>
    <scope>NUCLEOTIDE SEQUENCE [LARGE SCALE GENOMIC DNA]</scope>
    <source>
        <strain evidence="3 4">IHI B618</strain>
    </source>
</reference>
<dbReference type="EMBL" id="SDEE01000754">
    <property type="protein sequence ID" value="RXW14158.1"/>
    <property type="molecule type" value="Genomic_DNA"/>
</dbReference>
<dbReference type="PANTHER" id="PTHR10039">
    <property type="entry name" value="AMELOGENIN"/>
    <property type="match status" value="1"/>
</dbReference>
<organism evidence="3 4">
    <name type="scientific">Candolleomyces aberdarensis</name>
    <dbReference type="NCBI Taxonomy" id="2316362"/>
    <lineage>
        <taxon>Eukaryota</taxon>
        <taxon>Fungi</taxon>
        <taxon>Dikarya</taxon>
        <taxon>Basidiomycota</taxon>
        <taxon>Agaricomycotina</taxon>
        <taxon>Agaricomycetes</taxon>
        <taxon>Agaricomycetidae</taxon>
        <taxon>Agaricales</taxon>
        <taxon>Agaricineae</taxon>
        <taxon>Psathyrellaceae</taxon>
        <taxon>Candolleomyces</taxon>
    </lineage>
</organism>
<dbReference type="InterPro" id="IPR027417">
    <property type="entry name" value="P-loop_NTPase"/>
</dbReference>
<evidence type="ECO:0000256" key="1">
    <source>
        <dbReference type="ARBA" id="ARBA00022737"/>
    </source>
</evidence>
<proteinExistence type="predicted"/>
<keyword evidence="4" id="KW-1185">Reference proteome</keyword>
<feature type="domain" description="Nephrocystin 3-like N-terminal" evidence="2">
    <location>
        <begin position="33"/>
        <end position="204"/>
    </location>
</feature>
<keyword evidence="1" id="KW-0677">Repeat</keyword>
<dbReference type="PANTHER" id="PTHR10039:SF14">
    <property type="entry name" value="NACHT DOMAIN-CONTAINING PROTEIN"/>
    <property type="match status" value="1"/>
</dbReference>
<evidence type="ECO:0000313" key="4">
    <source>
        <dbReference type="Proteomes" id="UP000290288"/>
    </source>
</evidence>
<dbReference type="SUPFAM" id="SSF52540">
    <property type="entry name" value="P-loop containing nucleoside triphosphate hydrolases"/>
    <property type="match status" value="1"/>
</dbReference>